<feature type="region of interest" description="Disordered" evidence="1">
    <location>
        <begin position="410"/>
        <end position="443"/>
    </location>
</feature>
<feature type="compositionally biased region" description="Low complexity" evidence="1">
    <location>
        <begin position="271"/>
        <end position="281"/>
    </location>
</feature>
<dbReference type="Proteomes" id="UP000035680">
    <property type="component" value="Unassembled WGS sequence"/>
</dbReference>
<evidence type="ECO:0000313" key="2">
    <source>
        <dbReference type="Proteomes" id="UP000035680"/>
    </source>
</evidence>
<keyword evidence="2" id="KW-1185">Reference proteome</keyword>
<feature type="compositionally biased region" description="Polar residues" evidence="1">
    <location>
        <begin position="306"/>
        <end position="328"/>
    </location>
</feature>
<evidence type="ECO:0000313" key="3">
    <source>
        <dbReference type="WBParaSite" id="SVE_0039800.1"/>
    </source>
</evidence>
<organism evidence="2 3">
    <name type="scientific">Strongyloides venezuelensis</name>
    <name type="common">Threadworm</name>
    <dbReference type="NCBI Taxonomy" id="75913"/>
    <lineage>
        <taxon>Eukaryota</taxon>
        <taxon>Metazoa</taxon>
        <taxon>Ecdysozoa</taxon>
        <taxon>Nematoda</taxon>
        <taxon>Chromadorea</taxon>
        <taxon>Rhabditida</taxon>
        <taxon>Tylenchina</taxon>
        <taxon>Panagrolaimomorpha</taxon>
        <taxon>Strongyloidoidea</taxon>
        <taxon>Strongyloididae</taxon>
        <taxon>Strongyloides</taxon>
    </lineage>
</organism>
<feature type="compositionally biased region" description="Basic and acidic residues" evidence="1">
    <location>
        <begin position="282"/>
        <end position="304"/>
    </location>
</feature>
<name>A0A0K0EV49_STRVS</name>
<dbReference type="AlphaFoldDB" id="A0A0K0EV49"/>
<dbReference type="WBParaSite" id="SVE_0039800.1">
    <property type="protein sequence ID" value="SVE_0039800.1"/>
    <property type="gene ID" value="SVE_0039800"/>
</dbReference>
<feature type="region of interest" description="Disordered" evidence="1">
    <location>
        <begin position="214"/>
        <end position="328"/>
    </location>
</feature>
<protein>
    <submittedName>
        <fullName evidence="3">SAM domain-containing protein</fullName>
    </submittedName>
</protein>
<proteinExistence type="predicted"/>
<reference evidence="2" key="1">
    <citation type="submission" date="2014-07" db="EMBL/GenBank/DDBJ databases">
        <authorList>
            <person name="Martin A.A"/>
            <person name="De Silva N."/>
        </authorList>
    </citation>
    <scope>NUCLEOTIDE SEQUENCE</scope>
</reference>
<evidence type="ECO:0000256" key="1">
    <source>
        <dbReference type="SAM" id="MobiDB-lite"/>
    </source>
</evidence>
<feature type="compositionally biased region" description="Polar residues" evidence="1">
    <location>
        <begin position="222"/>
        <end position="254"/>
    </location>
</feature>
<reference evidence="3" key="2">
    <citation type="submission" date="2015-08" db="UniProtKB">
        <authorList>
            <consortium name="WormBaseParasite"/>
        </authorList>
    </citation>
    <scope>IDENTIFICATION</scope>
</reference>
<feature type="region of interest" description="Disordered" evidence="1">
    <location>
        <begin position="589"/>
        <end position="609"/>
    </location>
</feature>
<accession>A0A0K0EV49</accession>
<feature type="compositionally biased region" description="Polar residues" evidence="1">
    <location>
        <begin position="432"/>
        <end position="443"/>
    </location>
</feature>
<sequence>MGNKNSRSQLPPNAKFIQNPGYVNGPGMYYFKPGMVPIPRPTNSPMSPLKVSALHQSMHCLNNPEQTPFNMENNKMASRLSLNELGNNNRQFVGGLNPIPYPPNGKLPPGYFLVQGPPMDVKSYKKLQKAHKKMLKKMSSSGDTIIPYPPGPVLPVMMPEVVPINDIRIKLQGRATSLDNLVQENVEIHKHHPKSGRLSDKKKMTNKKMYRKSFHYEERSHNGTSSVDYHGGTSSISSTQSNLHTGFISDYQNRNDYDGEDSSSGIVCTPESSENNSTSNHNDGKILRREDKSCRSSNNDDIRNGENASFNTSYEHSQSLNINQESKNNIVENGVREIPIQRISHHMYSDTSKDGFNTQSSVSSINFNLSNINHKDNRTSTPYKSKTFIAPSPPRKKIIEEVNNFNDTTSDSLFDGSTFRPSLSSSKERGTNSRSTLSSRSINPSLQTINSTINYSHPRSEISDIDFSWVKDIENRLDKEIVSANRNFMSKPVPNFMGRDFCIDNQNDNNSEKHERNIPVKYFGMEENFNKKCNIKNDTDYLVKISQTSSNEKELLSIHSNVKSKAAMFDMEASKNEFLAKKEKEDTEYLLKSKHRPPPSYEEHKSKTQSKCNLPYIPKPDYLSPLKSDGKAESYYLKVKSPHIRDIKKLDSQHQKCIRYQQNPYRMPSINGKNNVSTKYISNIEKMSKIENNNNQHPWRTSLAFST</sequence>